<gene>
    <name evidence="2" type="ORF">SAMN06295964_2973</name>
</gene>
<feature type="signal peptide" evidence="1">
    <location>
        <begin position="1"/>
        <end position="26"/>
    </location>
</feature>
<protein>
    <submittedName>
        <fullName evidence="2">Alternate signal-mediated exported protein, RER_14450 family</fullName>
    </submittedName>
</protein>
<dbReference type="STRING" id="1736691.SAMN06295964_2973"/>
<evidence type="ECO:0000313" key="3">
    <source>
        <dbReference type="Proteomes" id="UP000191040"/>
    </source>
</evidence>
<dbReference type="NCBIfam" id="TIGR04089">
    <property type="entry name" value="exp_by_SipW_III"/>
    <property type="match status" value="1"/>
</dbReference>
<dbReference type="RefSeq" id="WP_153303051.1">
    <property type="nucleotide sequence ID" value="NZ_LT796768.1"/>
</dbReference>
<evidence type="ECO:0000313" key="2">
    <source>
        <dbReference type="EMBL" id="SKB09922.1"/>
    </source>
</evidence>
<dbReference type="InterPro" id="IPR024006">
    <property type="entry name" value="Alt_signal_exp_actinobact"/>
</dbReference>
<dbReference type="EMBL" id="LT796768">
    <property type="protein sequence ID" value="SKB09922.1"/>
    <property type="molecule type" value="Genomic_DNA"/>
</dbReference>
<proteinExistence type="predicted"/>
<name>A0A1T4Z7C8_9ACTN</name>
<accession>A0A1T4Z7C8</accession>
<dbReference type="AlphaFoldDB" id="A0A1T4Z7C8"/>
<dbReference type="Proteomes" id="UP000191040">
    <property type="component" value="Chromosome I"/>
</dbReference>
<evidence type="ECO:0000256" key="1">
    <source>
        <dbReference type="SAM" id="SignalP"/>
    </source>
</evidence>
<reference evidence="3" key="1">
    <citation type="submission" date="2017-02" db="EMBL/GenBank/DDBJ databases">
        <authorList>
            <person name="Varghese N."/>
            <person name="Submissions S."/>
        </authorList>
    </citation>
    <scope>NUCLEOTIDE SEQUENCE [LARGE SCALE GENOMIC DNA]</scope>
    <source>
        <strain evidence="3">9H-4</strain>
    </source>
</reference>
<dbReference type="OrthoDB" id="3787434at2"/>
<keyword evidence="3" id="KW-1185">Reference proteome</keyword>
<dbReference type="NCBIfam" id="TIGR04088">
    <property type="entry name" value="cognate_SipW"/>
    <property type="match status" value="1"/>
</dbReference>
<keyword evidence="1" id="KW-0732">Signal</keyword>
<sequence length="167" mass="16377">MKKSTKGALAAGAAAVLLLGGAGSLAYWNDTATADAGTITAGSMDLSAVTCGASWLEGATPVTTIVPGDTVTKSCTGTLTLVGDHIGATVTLDAASVADAEAAFNDEVDITASMTAPAAAITAPGTYDVTVDITVVFDGPGATNDSQLSTATLDDLQLEAVQTHDAA</sequence>
<feature type="chain" id="PRO_5038838910" evidence="1">
    <location>
        <begin position="27"/>
        <end position="167"/>
    </location>
</feature>
<dbReference type="InterPro" id="IPR023833">
    <property type="entry name" value="Signal_pept_SipW-depend-type"/>
</dbReference>
<organism evidence="2 3">
    <name type="scientific">Aeromicrobium choanae</name>
    <dbReference type="NCBI Taxonomy" id="1736691"/>
    <lineage>
        <taxon>Bacteria</taxon>
        <taxon>Bacillati</taxon>
        <taxon>Actinomycetota</taxon>
        <taxon>Actinomycetes</taxon>
        <taxon>Propionibacteriales</taxon>
        <taxon>Nocardioidaceae</taxon>
        <taxon>Aeromicrobium</taxon>
    </lineage>
</organism>